<keyword evidence="4 7" id="KW-0812">Transmembrane</keyword>
<feature type="transmembrane region" description="Helical" evidence="7">
    <location>
        <begin position="158"/>
        <end position="179"/>
    </location>
</feature>
<keyword evidence="3" id="KW-1003">Cell membrane</keyword>
<name>A0A2G1DJT8_9BACT</name>
<gene>
    <name evidence="8" type="ORF">AMOL_1901</name>
    <name evidence="9" type="ORF">CPU12_03810</name>
</gene>
<dbReference type="Pfam" id="PF03601">
    <property type="entry name" value="Cons_hypoth698"/>
    <property type="match status" value="1"/>
</dbReference>
<comment type="subcellular location">
    <subcellularLocation>
        <location evidence="1">Cell membrane</location>
        <topology evidence="1">Multi-pass membrane protein</topology>
    </subcellularLocation>
</comment>
<evidence type="ECO:0000256" key="5">
    <source>
        <dbReference type="ARBA" id="ARBA00022989"/>
    </source>
</evidence>
<organism evidence="9 10">
    <name type="scientific">Malaciobacter molluscorum LMG 25693</name>
    <dbReference type="NCBI Taxonomy" id="870501"/>
    <lineage>
        <taxon>Bacteria</taxon>
        <taxon>Pseudomonadati</taxon>
        <taxon>Campylobacterota</taxon>
        <taxon>Epsilonproteobacteria</taxon>
        <taxon>Campylobacterales</taxon>
        <taxon>Arcobacteraceae</taxon>
        <taxon>Malaciobacter</taxon>
    </lineage>
</organism>
<feature type="transmembrane region" description="Helical" evidence="7">
    <location>
        <begin position="313"/>
        <end position="334"/>
    </location>
</feature>
<dbReference type="InterPro" id="IPR004630">
    <property type="entry name" value="UPF0324_YeiH-like"/>
</dbReference>
<evidence type="ECO:0000313" key="10">
    <source>
        <dbReference type="Proteomes" id="UP000221222"/>
    </source>
</evidence>
<evidence type="ECO:0000256" key="4">
    <source>
        <dbReference type="ARBA" id="ARBA00022692"/>
    </source>
</evidence>
<accession>A0A2G1DJT8</accession>
<evidence type="ECO:0000313" key="11">
    <source>
        <dbReference type="Proteomes" id="UP000262712"/>
    </source>
</evidence>
<dbReference type="PANTHER" id="PTHR30106">
    <property type="entry name" value="INNER MEMBRANE PROTEIN YEIH-RELATED"/>
    <property type="match status" value="1"/>
</dbReference>
<keyword evidence="5 7" id="KW-1133">Transmembrane helix</keyword>
<feature type="transmembrane region" description="Helical" evidence="7">
    <location>
        <begin position="67"/>
        <end position="88"/>
    </location>
</feature>
<reference evidence="8 11" key="2">
    <citation type="submission" date="2018-08" db="EMBL/GenBank/DDBJ databases">
        <title>Complete genome of the Arcobacter molluscorum type strain LMG 25693.</title>
        <authorList>
            <person name="Miller W.G."/>
            <person name="Yee E."/>
            <person name="Bono J.L."/>
        </authorList>
    </citation>
    <scope>NUCLEOTIDE SEQUENCE [LARGE SCALE GENOMIC DNA]</scope>
    <source>
        <strain evidence="8 11">CECT 7696</strain>
    </source>
</reference>
<dbReference type="Proteomes" id="UP000262712">
    <property type="component" value="Chromosome"/>
</dbReference>
<dbReference type="InterPro" id="IPR018383">
    <property type="entry name" value="UPF0324_pro"/>
</dbReference>
<dbReference type="NCBIfam" id="TIGR00698">
    <property type="entry name" value="YeiH family putative sulfate export transporter"/>
    <property type="match status" value="1"/>
</dbReference>
<dbReference type="AlphaFoldDB" id="A0A2G1DJT8"/>
<feature type="transmembrane region" description="Helical" evidence="7">
    <location>
        <begin position="94"/>
        <end position="115"/>
    </location>
</feature>
<feature type="transmembrane region" description="Helical" evidence="7">
    <location>
        <begin position="127"/>
        <end position="146"/>
    </location>
</feature>
<evidence type="ECO:0000256" key="7">
    <source>
        <dbReference type="SAM" id="Phobius"/>
    </source>
</evidence>
<dbReference type="KEGG" id="amol:AMOL_1901"/>
<proteinExistence type="inferred from homology"/>
<dbReference type="EMBL" id="NXFY01000004">
    <property type="protein sequence ID" value="PHO18700.1"/>
    <property type="molecule type" value="Genomic_DNA"/>
</dbReference>
<feature type="transmembrane region" description="Helical" evidence="7">
    <location>
        <begin position="222"/>
        <end position="243"/>
    </location>
</feature>
<dbReference type="GO" id="GO:0005886">
    <property type="term" value="C:plasma membrane"/>
    <property type="evidence" value="ECO:0007669"/>
    <property type="project" value="UniProtKB-SubCell"/>
</dbReference>
<protein>
    <submittedName>
        <fullName evidence="9">YeiH family putative sulfate export transporter</fullName>
    </submittedName>
    <submittedName>
        <fullName evidence="8">YeiH/YadS family membrane protein</fullName>
    </submittedName>
</protein>
<feature type="transmembrane region" description="Helical" evidence="7">
    <location>
        <begin position="34"/>
        <end position="55"/>
    </location>
</feature>
<dbReference type="EMBL" id="CP032098">
    <property type="protein sequence ID" value="AXX92864.1"/>
    <property type="molecule type" value="Genomic_DNA"/>
</dbReference>
<keyword evidence="6 7" id="KW-0472">Membrane</keyword>
<feature type="transmembrane region" description="Helical" evidence="7">
    <location>
        <begin position="279"/>
        <end position="301"/>
    </location>
</feature>
<feature type="transmembrane region" description="Helical" evidence="7">
    <location>
        <begin position="255"/>
        <end position="273"/>
    </location>
</feature>
<sequence length="338" mass="36926">MKQNLVNKNFYIGLAFLALLTALAKYISTLQIIQHLGFSFLIVSILIGMIFTNVFKIKVSAKFENSFSFATKTLLRTAIVFYGFRLTFGEIYDVGFQAIIVAVIVVFSTFILGYFIGVKILKLDKEITILTSAGSSICGAAAVLATEAVLKNKAYKSSIAVSTVVLFGTIAMFLYPYLYSVHVVNFLPKEMAIYIGGTLHEVAHVVGAGNSIGNPIVANNAVVVKMIRVMLIAPFLIALMFFLAKTATKKEKTKITIPWFAISFILVACFNSFDIVNKSVISAINSVDTFALAMAMMALGISTNFKSFFEVGIKPILLASILFVYLSVGGYFLVKFIA</sequence>
<evidence type="ECO:0000256" key="3">
    <source>
        <dbReference type="ARBA" id="ARBA00022475"/>
    </source>
</evidence>
<reference evidence="9 10" key="1">
    <citation type="submission" date="2017-09" db="EMBL/GenBank/DDBJ databases">
        <title>Arcobacter canalis sp. nov., a new species isolated from a water canal contaminated with urban sewage.</title>
        <authorList>
            <person name="Perez-Cataluna A."/>
            <person name="Salas-Masso N."/>
            <person name="Figueras M.J."/>
        </authorList>
    </citation>
    <scope>NUCLEOTIDE SEQUENCE [LARGE SCALE GENOMIC DNA]</scope>
    <source>
        <strain evidence="9 10">F98-3</strain>
    </source>
</reference>
<evidence type="ECO:0000256" key="6">
    <source>
        <dbReference type="ARBA" id="ARBA00023136"/>
    </source>
</evidence>
<dbReference type="PANTHER" id="PTHR30106:SF2">
    <property type="entry name" value="UPF0324 INNER MEMBRANE PROTEIN YEIH"/>
    <property type="match status" value="1"/>
</dbReference>
<keyword evidence="10" id="KW-1185">Reference proteome</keyword>
<evidence type="ECO:0000313" key="9">
    <source>
        <dbReference type="EMBL" id="PHO18700.1"/>
    </source>
</evidence>
<evidence type="ECO:0000256" key="2">
    <source>
        <dbReference type="ARBA" id="ARBA00007977"/>
    </source>
</evidence>
<comment type="similarity">
    <text evidence="2">Belongs to the UPF0324 family.</text>
</comment>
<evidence type="ECO:0000256" key="1">
    <source>
        <dbReference type="ARBA" id="ARBA00004651"/>
    </source>
</evidence>
<dbReference type="RefSeq" id="WP_099341758.1">
    <property type="nucleotide sequence ID" value="NZ_CP032098.1"/>
</dbReference>
<evidence type="ECO:0000313" key="8">
    <source>
        <dbReference type="EMBL" id="AXX92864.1"/>
    </source>
</evidence>
<dbReference type="Proteomes" id="UP000221222">
    <property type="component" value="Unassembled WGS sequence"/>
</dbReference>